<dbReference type="Proteomes" id="UP001595885">
    <property type="component" value="Unassembled WGS sequence"/>
</dbReference>
<dbReference type="RefSeq" id="WP_379738329.1">
    <property type="nucleotide sequence ID" value="NZ_JBHSGW010000002.1"/>
</dbReference>
<proteinExistence type="predicted"/>
<gene>
    <name evidence="1" type="ORF">ACFO3U_03405</name>
</gene>
<dbReference type="PROSITE" id="PS51257">
    <property type="entry name" value="PROKAR_LIPOPROTEIN"/>
    <property type="match status" value="1"/>
</dbReference>
<protein>
    <recommendedName>
        <fullName evidence="3">Lipoprotein</fullName>
    </recommendedName>
</protein>
<organism evidence="1 2">
    <name type="scientific">Flavobacterium ponti</name>
    <dbReference type="NCBI Taxonomy" id="665133"/>
    <lineage>
        <taxon>Bacteria</taxon>
        <taxon>Pseudomonadati</taxon>
        <taxon>Bacteroidota</taxon>
        <taxon>Flavobacteriia</taxon>
        <taxon>Flavobacteriales</taxon>
        <taxon>Flavobacteriaceae</taxon>
        <taxon>Flavobacterium</taxon>
    </lineage>
</organism>
<evidence type="ECO:0000313" key="2">
    <source>
        <dbReference type="Proteomes" id="UP001595885"/>
    </source>
</evidence>
<name>A0ABV9P0C1_9FLAO</name>
<evidence type="ECO:0000313" key="1">
    <source>
        <dbReference type="EMBL" id="MFC4739032.1"/>
    </source>
</evidence>
<reference evidence="2" key="1">
    <citation type="journal article" date="2019" name="Int. J. Syst. Evol. Microbiol.">
        <title>The Global Catalogue of Microorganisms (GCM) 10K type strain sequencing project: providing services to taxonomists for standard genome sequencing and annotation.</title>
        <authorList>
            <consortium name="The Broad Institute Genomics Platform"/>
            <consortium name="The Broad Institute Genome Sequencing Center for Infectious Disease"/>
            <person name="Wu L."/>
            <person name="Ma J."/>
        </authorList>
    </citation>
    <scope>NUCLEOTIDE SEQUENCE [LARGE SCALE GENOMIC DNA]</scope>
    <source>
        <strain evidence="2">CCUG 50349</strain>
    </source>
</reference>
<accession>A0ABV9P0C1</accession>
<keyword evidence="2" id="KW-1185">Reference proteome</keyword>
<sequence>MKKISFFLFGLLLISCNTTKTYFQVYKTESQTVKKTNTNSIVFEDNNCTISYNLWQNNGNAGFSFFNKTDETIYLLLDESFYVINGNAYDYFQNRVFVSSNSSTSQQTSSVSYGKIGFLQISNYASKSLINNSTNGTEVFESKVVAVPPKASKSISEFIINETIFRDCNMLRFPSSKQTSSKSFTESASPLKFYNSICYKIGEKETKIKVKNDFYVSEITNLSENEIMTTQKDQFCDQRGANPVKVFKDNSPDKFYVQYIKSQMDTWKY</sequence>
<comment type="caution">
    <text evidence="1">The sequence shown here is derived from an EMBL/GenBank/DDBJ whole genome shotgun (WGS) entry which is preliminary data.</text>
</comment>
<dbReference type="EMBL" id="JBHSGW010000002">
    <property type="protein sequence ID" value="MFC4739032.1"/>
    <property type="molecule type" value="Genomic_DNA"/>
</dbReference>
<evidence type="ECO:0008006" key="3">
    <source>
        <dbReference type="Google" id="ProtNLM"/>
    </source>
</evidence>